<reference evidence="1" key="2">
    <citation type="journal article" date="2020" name="Nat. Commun.">
        <title>Large-scale genome sequencing of mycorrhizal fungi provides insights into the early evolution of symbiotic traits.</title>
        <authorList>
            <person name="Miyauchi S."/>
            <person name="Kiss E."/>
            <person name="Kuo A."/>
            <person name="Drula E."/>
            <person name="Kohler A."/>
            <person name="Sanchez-Garcia M."/>
            <person name="Morin E."/>
            <person name="Andreopoulos B."/>
            <person name="Barry K.W."/>
            <person name="Bonito G."/>
            <person name="Buee M."/>
            <person name="Carver A."/>
            <person name="Chen C."/>
            <person name="Cichocki N."/>
            <person name="Clum A."/>
            <person name="Culley D."/>
            <person name="Crous P.W."/>
            <person name="Fauchery L."/>
            <person name="Girlanda M."/>
            <person name="Hayes R.D."/>
            <person name="Keri Z."/>
            <person name="LaButti K."/>
            <person name="Lipzen A."/>
            <person name="Lombard V."/>
            <person name="Magnuson J."/>
            <person name="Maillard F."/>
            <person name="Murat C."/>
            <person name="Nolan M."/>
            <person name="Ohm R.A."/>
            <person name="Pangilinan J."/>
            <person name="Pereira M.F."/>
            <person name="Perotto S."/>
            <person name="Peter M."/>
            <person name="Pfister S."/>
            <person name="Riley R."/>
            <person name="Sitrit Y."/>
            <person name="Stielow J.B."/>
            <person name="Szollosi G."/>
            <person name="Zifcakova L."/>
            <person name="Stursova M."/>
            <person name="Spatafora J.W."/>
            <person name="Tedersoo L."/>
            <person name="Vaario L.M."/>
            <person name="Yamada A."/>
            <person name="Yan M."/>
            <person name="Wang P."/>
            <person name="Xu J."/>
            <person name="Bruns T."/>
            <person name="Baldrian P."/>
            <person name="Vilgalys R."/>
            <person name="Dunand C."/>
            <person name="Henrissat B."/>
            <person name="Grigoriev I.V."/>
            <person name="Hibbett D."/>
            <person name="Nagy L.G."/>
            <person name="Martin F.M."/>
        </authorList>
    </citation>
    <scope>NUCLEOTIDE SEQUENCE</scope>
    <source>
        <strain evidence="1">BED1</strain>
    </source>
</reference>
<reference evidence="1" key="1">
    <citation type="submission" date="2019-10" db="EMBL/GenBank/DDBJ databases">
        <authorList>
            <consortium name="DOE Joint Genome Institute"/>
            <person name="Kuo A."/>
            <person name="Miyauchi S."/>
            <person name="Kiss E."/>
            <person name="Drula E."/>
            <person name="Kohler A."/>
            <person name="Sanchez-Garcia M."/>
            <person name="Andreopoulos B."/>
            <person name="Barry K.W."/>
            <person name="Bonito G."/>
            <person name="Buee M."/>
            <person name="Carver A."/>
            <person name="Chen C."/>
            <person name="Cichocki N."/>
            <person name="Clum A."/>
            <person name="Culley D."/>
            <person name="Crous P.W."/>
            <person name="Fauchery L."/>
            <person name="Girlanda M."/>
            <person name="Hayes R."/>
            <person name="Keri Z."/>
            <person name="LaButti K."/>
            <person name="Lipzen A."/>
            <person name="Lombard V."/>
            <person name="Magnuson J."/>
            <person name="Maillard F."/>
            <person name="Morin E."/>
            <person name="Murat C."/>
            <person name="Nolan M."/>
            <person name="Ohm R."/>
            <person name="Pangilinan J."/>
            <person name="Pereira M."/>
            <person name="Perotto S."/>
            <person name="Peter M."/>
            <person name="Riley R."/>
            <person name="Sitrit Y."/>
            <person name="Stielow B."/>
            <person name="Szollosi G."/>
            <person name="Zifcakova L."/>
            <person name="Stursova M."/>
            <person name="Spatafora J.W."/>
            <person name="Tedersoo L."/>
            <person name="Vaario L.-M."/>
            <person name="Yamada A."/>
            <person name="Yan M."/>
            <person name="Wang P."/>
            <person name="Xu J."/>
            <person name="Bruns T."/>
            <person name="Baldrian P."/>
            <person name="Vilgalys R."/>
            <person name="Henrissat B."/>
            <person name="Grigoriev I.V."/>
            <person name="Hibbett D."/>
            <person name="Nagy L.G."/>
            <person name="Martin F.M."/>
        </authorList>
    </citation>
    <scope>NUCLEOTIDE SEQUENCE</scope>
    <source>
        <strain evidence="1">BED1</strain>
    </source>
</reference>
<proteinExistence type="predicted"/>
<comment type="caution">
    <text evidence="1">The sequence shown here is derived from an EMBL/GenBank/DDBJ whole genome shotgun (WGS) entry which is preliminary data.</text>
</comment>
<keyword evidence="2" id="KW-1185">Reference proteome</keyword>
<evidence type="ECO:0000313" key="2">
    <source>
        <dbReference type="Proteomes" id="UP001194468"/>
    </source>
</evidence>
<dbReference type="AlphaFoldDB" id="A0AAD4C2G3"/>
<evidence type="ECO:0000313" key="1">
    <source>
        <dbReference type="EMBL" id="KAF8446124.1"/>
    </source>
</evidence>
<dbReference type="Proteomes" id="UP001194468">
    <property type="component" value="Unassembled WGS sequence"/>
</dbReference>
<accession>A0AAD4C2G3</accession>
<name>A0AAD4C2G3_BOLED</name>
<protein>
    <submittedName>
        <fullName evidence="1">Uncharacterized protein</fullName>
    </submittedName>
</protein>
<organism evidence="1 2">
    <name type="scientific">Boletus edulis BED1</name>
    <dbReference type="NCBI Taxonomy" id="1328754"/>
    <lineage>
        <taxon>Eukaryota</taxon>
        <taxon>Fungi</taxon>
        <taxon>Dikarya</taxon>
        <taxon>Basidiomycota</taxon>
        <taxon>Agaricomycotina</taxon>
        <taxon>Agaricomycetes</taxon>
        <taxon>Agaricomycetidae</taxon>
        <taxon>Boletales</taxon>
        <taxon>Boletineae</taxon>
        <taxon>Boletaceae</taxon>
        <taxon>Boletoideae</taxon>
        <taxon>Boletus</taxon>
    </lineage>
</organism>
<dbReference type="EMBL" id="WHUW01000005">
    <property type="protein sequence ID" value="KAF8446124.1"/>
    <property type="molecule type" value="Genomic_DNA"/>
</dbReference>
<gene>
    <name evidence="1" type="ORF">L210DRAFT_43463</name>
</gene>
<sequence>MLTSVIAVWTAHVYPACWTDERLVVSIHIRGAEGELESGRQWSGWEWLVVSIEEERGRRWRGRSGCGLFCGGAERVRMMVIPDQFLLRQRRPGAKITTKHYVLSLPTVLLCNSSPLALSAILHHRQCWLLPPLKSPVHLAHRISDAADIPSYSTLQILWRGPP</sequence>